<reference evidence="2" key="1">
    <citation type="journal article" date="2022" name="Mol. Ecol. Resour.">
        <title>The genomes of chicory, endive, great burdock and yacon provide insights into Asteraceae palaeo-polyploidization history and plant inulin production.</title>
        <authorList>
            <person name="Fan W."/>
            <person name="Wang S."/>
            <person name="Wang H."/>
            <person name="Wang A."/>
            <person name="Jiang F."/>
            <person name="Liu H."/>
            <person name="Zhao H."/>
            <person name="Xu D."/>
            <person name="Zhang Y."/>
        </authorList>
    </citation>
    <scope>NUCLEOTIDE SEQUENCE [LARGE SCALE GENOMIC DNA]</scope>
    <source>
        <strain evidence="2">cv. Yunnan</strain>
    </source>
</reference>
<protein>
    <submittedName>
        <fullName evidence="1">Uncharacterized protein</fullName>
    </submittedName>
</protein>
<organism evidence="1 2">
    <name type="scientific">Smallanthus sonchifolius</name>
    <dbReference type="NCBI Taxonomy" id="185202"/>
    <lineage>
        <taxon>Eukaryota</taxon>
        <taxon>Viridiplantae</taxon>
        <taxon>Streptophyta</taxon>
        <taxon>Embryophyta</taxon>
        <taxon>Tracheophyta</taxon>
        <taxon>Spermatophyta</taxon>
        <taxon>Magnoliopsida</taxon>
        <taxon>eudicotyledons</taxon>
        <taxon>Gunneridae</taxon>
        <taxon>Pentapetalae</taxon>
        <taxon>asterids</taxon>
        <taxon>campanulids</taxon>
        <taxon>Asterales</taxon>
        <taxon>Asteraceae</taxon>
        <taxon>Asteroideae</taxon>
        <taxon>Heliantheae alliance</taxon>
        <taxon>Millerieae</taxon>
        <taxon>Smallanthus</taxon>
    </lineage>
</organism>
<reference evidence="1 2" key="2">
    <citation type="journal article" date="2022" name="Mol. Ecol. Resour.">
        <title>The genomes of chicory, endive, great burdock and yacon provide insights into Asteraceae paleo-polyploidization history and plant inulin production.</title>
        <authorList>
            <person name="Fan W."/>
            <person name="Wang S."/>
            <person name="Wang H."/>
            <person name="Wang A."/>
            <person name="Jiang F."/>
            <person name="Liu H."/>
            <person name="Zhao H."/>
            <person name="Xu D."/>
            <person name="Zhang Y."/>
        </authorList>
    </citation>
    <scope>NUCLEOTIDE SEQUENCE [LARGE SCALE GENOMIC DNA]</scope>
    <source>
        <strain evidence="2">cv. Yunnan</strain>
        <tissue evidence="1">Leaves</tissue>
    </source>
</reference>
<evidence type="ECO:0000313" key="1">
    <source>
        <dbReference type="EMBL" id="KAI3741406.1"/>
    </source>
</evidence>
<name>A0ACB9D4H9_9ASTR</name>
<gene>
    <name evidence="1" type="ORF">L1987_59078</name>
</gene>
<keyword evidence="2" id="KW-1185">Reference proteome</keyword>
<dbReference type="Proteomes" id="UP001056120">
    <property type="component" value="Linkage Group LG20"/>
</dbReference>
<dbReference type="EMBL" id="CM042037">
    <property type="protein sequence ID" value="KAI3741406.1"/>
    <property type="molecule type" value="Genomic_DNA"/>
</dbReference>
<proteinExistence type="predicted"/>
<sequence>MTINAFFQISSSASTKTITAFFSPNPPPTTTSHLLCSKANIQQIEVEVFKCEYAVRREIVSLAQVSKQ</sequence>
<comment type="caution">
    <text evidence="1">The sequence shown here is derived from an EMBL/GenBank/DDBJ whole genome shotgun (WGS) entry which is preliminary data.</text>
</comment>
<evidence type="ECO:0000313" key="2">
    <source>
        <dbReference type="Proteomes" id="UP001056120"/>
    </source>
</evidence>
<accession>A0ACB9D4H9</accession>